<sequence>MTTSERPRRTRRPAGQSALQTELVRQILAAIVADGIAVGGAVRELPLARRFGVSRTPVRAALRRLEELGWLAFDAGRGFALARTLEGDAAAGEAPLPQSSVDELHRAILADRSRGLLPNEVSEASLMPRYGVSRGVVRRVLMRLSDDGLARRQRGHGWRFTEALDSRDAVTESYRFRIVVECAALAEPTYAVDPAALARLREEHMVILRDVGRLDPDRWLATNNAFHETVALWSHNRFIIEAVRRQNALRRFGEHYAFQRLSPTRFIQSSREHLEIQDAIEKNDRAWAASLLERHLALAARSYLDWDTRDTAERKRQTVPLPDLPELPQALGSIGVDSPQRASMISAASRQRSSR</sequence>
<dbReference type="AlphaFoldDB" id="A0A3N1KYP8"/>
<reference evidence="6 7" key="1">
    <citation type="submission" date="2018-11" db="EMBL/GenBank/DDBJ databases">
        <title>Genomic Encyclopedia of Type Strains, Phase IV (KMG-IV): sequencing the most valuable type-strain genomes for metagenomic binning, comparative biology and taxonomic classification.</title>
        <authorList>
            <person name="Goeker M."/>
        </authorList>
    </citation>
    <scope>NUCLEOTIDE SEQUENCE [LARGE SCALE GENOMIC DNA]</scope>
    <source>
        <strain evidence="6 7">DSM 5900</strain>
    </source>
</reference>
<evidence type="ECO:0000313" key="6">
    <source>
        <dbReference type="EMBL" id="ROP83326.1"/>
    </source>
</evidence>
<name>A0A3N1KYP8_9PROT</name>
<gene>
    <name evidence="6" type="ORF">EDC65_4859</name>
</gene>
<dbReference type="SUPFAM" id="SSF46785">
    <property type="entry name" value="Winged helix' DNA-binding domain"/>
    <property type="match status" value="2"/>
</dbReference>
<dbReference type="InterPro" id="IPR036390">
    <property type="entry name" value="WH_DNA-bd_sf"/>
</dbReference>
<dbReference type="InterPro" id="IPR036388">
    <property type="entry name" value="WH-like_DNA-bd_sf"/>
</dbReference>
<dbReference type="InterPro" id="IPR000524">
    <property type="entry name" value="Tscrpt_reg_HTH_GntR"/>
</dbReference>
<dbReference type="Gene3D" id="1.20.120.530">
    <property type="entry name" value="GntR ligand-binding domain-like"/>
    <property type="match status" value="1"/>
</dbReference>
<dbReference type="PANTHER" id="PTHR43537">
    <property type="entry name" value="TRANSCRIPTIONAL REGULATOR, GNTR FAMILY"/>
    <property type="match status" value="1"/>
</dbReference>
<dbReference type="Pfam" id="PF00392">
    <property type="entry name" value="GntR"/>
    <property type="match status" value="2"/>
</dbReference>
<dbReference type="GO" id="GO:0003700">
    <property type="term" value="F:DNA-binding transcription factor activity"/>
    <property type="evidence" value="ECO:0007669"/>
    <property type="project" value="InterPro"/>
</dbReference>
<dbReference type="InterPro" id="IPR008920">
    <property type="entry name" value="TF_FadR/GntR_C"/>
</dbReference>
<feature type="region of interest" description="Disordered" evidence="4">
    <location>
        <begin position="315"/>
        <end position="355"/>
    </location>
</feature>
<evidence type="ECO:0000259" key="5">
    <source>
        <dbReference type="PROSITE" id="PS50949"/>
    </source>
</evidence>
<dbReference type="Proteomes" id="UP000278222">
    <property type="component" value="Unassembled WGS sequence"/>
</dbReference>
<evidence type="ECO:0000256" key="2">
    <source>
        <dbReference type="ARBA" id="ARBA00023125"/>
    </source>
</evidence>
<feature type="compositionally biased region" description="Polar residues" evidence="4">
    <location>
        <begin position="340"/>
        <end position="355"/>
    </location>
</feature>
<dbReference type="InterPro" id="IPR011711">
    <property type="entry name" value="GntR_C"/>
</dbReference>
<dbReference type="SMART" id="SM00895">
    <property type="entry name" value="FCD"/>
    <property type="match status" value="1"/>
</dbReference>
<comment type="caution">
    <text evidence="6">The sequence shown here is derived from an EMBL/GenBank/DDBJ whole genome shotgun (WGS) entry which is preliminary data.</text>
</comment>
<accession>A0A3N1KYP8</accession>
<proteinExistence type="predicted"/>
<dbReference type="EMBL" id="RJKX01000017">
    <property type="protein sequence ID" value="ROP83326.1"/>
    <property type="molecule type" value="Genomic_DNA"/>
</dbReference>
<dbReference type="SMART" id="SM00345">
    <property type="entry name" value="HTH_GNTR"/>
    <property type="match status" value="2"/>
</dbReference>
<dbReference type="RefSeq" id="WP_123694468.1">
    <property type="nucleotide sequence ID" value="NZ_AP019700.1"/>
</dbReference>
<dbReference type="Gene3D" id="1.10.10.10">
    <property type="entry name" value="Winged helix-like DNA-binding domain superfamily/Winged helix DNA-binding domain"/>
    <property type="match status" value="2"/>
</dbReference>
<dbReference type="GO" id="GO:0003677">
    <property type="term" value="F:DNA binding"/>
    <property type="evidence" value="ECO:0007669"/>
    <property type="project" value="UniProtKB-KW"/>
</dbReference>
<feature type="domain" description="HTH gntR-type" evidence="5">
    <location>
        <begin position="17"/>
        <end position="84"/>
    </location>
</feature>
<evidence type="ECO:0000256" key="3">
    <source>
        <dbReference type="ARBA" id="ARBA00023163"/>
    </source>
</evidence>
<keyword evidence="7" id="KW-1185">Reference proteome</keyword>
<evidence type="ECO:0000313" key="7">
    <source>
        <dbReference type="Proteomes" id="UP000278222"/>
    </source>
</evidence>
<evidence type="ECO:0000256" key="1">
    <source>
        <dbReference type="ARBA" id="ARBA00023015"/>
    </source>
</evidence>
<keyword evidence="1" id="KW-0805">Transcription regulation</keyword>
<dbReference type="PANTHER" id="PTHR43537:SF45">
    <property type="entry name" value="GNTR FAMILY REGULATORY PROTEIN"/>
    <property type="match status" value="1"/>
</dbReference>
<organism evidence="6 7">
    <name type="scientific">Stella humosa</name>
    <dbReference type="NCBI Taxonomy" id="94"/>
    <lineage>
        <taxon>Bacteria</taxon>
        <taxon>Pseudomonadati</taxon>
        <taxon>Pseudomonadota</taxon>
        <taxon>Alphaproteobacteria</taxon>
        <taxon>Rhodospirillales</taxon>
        <taxon>Stellaceae</taxon>
        <taxon>Stella</taxon>
    </lineage>
</organism>
<protein>
    <submittedName>
        <fullName evidence="6">DNA-binding GntR family transcriptional regulator</fullName>
    </submittedName>
</protein>
<dbReference type="PROSITE" id="PS50949">
    <property type="entry name" value="HTH_GNTR"/>
    <property type="match status" value="1"/>
</dbReference>
<evidence type="ECO:0000256" key="4">
    <source>
        <dbReference type="SAM" id="MobiDB-lite"/>
    </source>
</evidence>
<dbReference type="Pfam" id="PF07729">
    <property type="entry name" value="FCD"/>
    <property type="match status" value="1"/>
</dbReference>
<dbReference type="OrthoDB" id="7005926at2"/>
<keyword evidence="2 6" id="KW-0238">DNA-binding</keyword>
<dbReference type="SUPFAM" id="SSF48008">
    <property type="entry name" value="GntR ligand-binding domain-like"/>
    <property type="match status" value="1"/>
</dbReference>
<keyword evidence="3" id="KW-0804">Transcription</keyword>